<dbReference type="PANTHER" id="PTHR37299">
    <property type="entry name" value="TRANSCRIPTIONAL REGULATOR-RELATED"/>
    <property type="match status" value="1"/>
</dbReference>
<reference evidence="6 7" key="1">
    <citation type="submission" date="2018-02" db="EMBL/GenBank/DDBJ databases">
        <title>Complete genome sequencing of Faecalibacterium prausnitzii strains isolated from the human gut.</title>
        <authorList>
            <person name="Fitzgerald B.C."/>
            <person name="Shkoporov A.N."/>
            <person name="Ross P.R."/>
            <person name="Hill C."/>
        </authorList>
    </citation>
    <scope>NUCLEOTIDE SEQUENCE [LARGE SCALE GENOMIC DNA]</scope>
    <source>
        <strain evidence="6 7">APC942/31-1</strain>
    </source>
</reference>
<comment type="caution">
    <text evidence="6">The sequence shown here is derived from an EMBL/GenBank/DDBJ whole genome shotgun (WGS) entry which is preliminary data.</text>
</comment>
<sequence>MNIAIIDDISTDAEALKNIAVSYFEKKQIRAEICHFFSAEEFFEDYQPGKFQILFLDIYMDGMTGMEAARRIRRQSDNCILVFVTTSSDFAVESYDVGASYYLLKPFQPEKLCSILDSFQSRHLLASRYIEVVSDRVPIRVPLRSILYADTFRNAVCLHTDAGPVRSYLTFHKFEEQIRDCPNFLSCYRGCVVNMDRIQEASEEGFLLDNGEVVQIRKRGSSAIRKAYLQYLFASDEEISQL</sequence>
<organism evidence="6 7">
    <name type="scientific">Blautia obeum</name>
    <dbReference type="NCBI Taxonomy" id="40520"/>
    <lineage>
        <taxon>Bacteria</taxon>
        <taxon>Bacillati</taxon>
        <taxon>Bacillota</taxon>
        <taxon>Clostridia</taxon>
        <taxon>Lachnospirales</taxon>
        <taxon>Lachnospiraceae</taxon>
        <taxon>Blautia</taxon>
    </lineage>
</organism>
<dbReference type="RefSeq" id="WP_114002550.1">
    <property type="nucleotide sequence ID" value="NZ_PSQG01000020.1"/>
</dbReference>
<evidence type="ECO:0000313" key="7">
    <source>
        <dbReference type="Proteomes" id="UP000253208"/>
    </source>
</evidence>
<keyword evidence="3" id="KW-0597">Phosphoprotein</keyword>
<name>A0A367FXF4_9FIRM</name>
<evidence type="ECO:0000256" key="2">
    <source>
        <dbReference type="ARBA" id="ARBA00024867"/>
    </source>
</evidence>
<dbReference type="Pfam" id="PF04397">
    <property type="entry name" value="LytTR"/>
    <property type="match status" value="1"/>
</dbReference>
<proteinExistence type="predicted"/>
<dbReference type="SMART" id="SM00850">
    <property type="entry name" value="LytTR"/>
    <property type="match status" value="1"/>
</dbReference>
<dbReference type="SUPFAM" id="SSF52172">
    <property type="entry name" value="CheY-like"/>
    <property type="match status" value="1"/>
</dbReference>
<protein>
    <recommendedName>
        <fullName evidence="1">Stage 0 sporulation protein A homolog</fullName>
    </recommendedName>
</protein>
<keyword evidence="6" id="KW-0238">DNA-binding</keyword>
<evidence type="ECO:0000256" key="3">
    <source>
        <dbReference type="PROSITE-ProRule" id="PRU00169"/>
    </source>
</evidence>
<dbReference type="PANTHER" id="PTHR37299:SF1">
    <property type="entry name" value="STAGE 0 SPORULATION PROTEIN A HOMOLOG"/>
    <property type="match status" value="1"/>
</dbReference>
<feature type="domain" description="Response regulatory" evidence="4">
    <location>
        <begin position="2"/>
        <end position="120"/>
    </location>
</feature>
<evidence type="ECO:0000256" key="1">
    <source>
        <dbReference type="ARBA" id="ARBA00018672"/>
    </source>
</evidence>
<feature type="modified residue" description="4-aspartylphosphate" evidence="3">
    <location>
        <position position="57"/>
    </location>
</feature>
<dbReference type="Pfam" id="PF00072">
    <property type="entry name" value="Response_reg"/>
    <property type="match status" value="1"/>
</dbReference>
<dbReference type="InterPro" id="IPR011006">
    <property type="entry name" value="CheY-like_superfamily"/>
</dbReference>
<dbReference type="PROSITE" id="PS50930">
    <property type="entry name" value="HTH_LYTTR"/>
    <property type="match status" value="1"/>
</dbReference>
<dbReference type="PROSITE" id="PS50110">
    <property type="entry name" value="RESPONSE_REGULATORY"/>
    <property type="match status" value="1"/>
</dbReference>
<evidence type="ECO:0000259" key="5">
    <source>
        <dbReference type="PROSITE" id="PS50930"/>
    </source>
</evidence>
<dbReference type="GO" id="GO:0000156">
    <property type="term" value="F:phosphorelay response regulator activity"/>
    <property type="evidence" value="ECO:0007669"/>
    <property type="project" value="InterPro"/>
</dbReference>
<dbReference type="GO" id="GO:0003677">
    <property type="term" value="F:DNA binding"/>
    <property type="evidence" value="ECO:0007669"/>
    <property type="project" value="UniProtKB-KW"/>
</dbReference>
<gene>
    <name evidence="6" type="ORF">C4886_13460</name>
</gene>
<accession>A0A367FXF4</accession>
<dbReference type="AlphaFoldDB" id="A0A367FXF4"/>
<dbReference type="InterPro" id="IPR001789">
    <property type="entry name" value="Sig_transdc_resp-reg_receiver"/>
</dbReference>
<comment type="function">
    <text evidence="2">May play the central regulatory role in sporulation. It may be an element of the effector pathway responsible for the activation of sporulation genes in response to nutritional stress. Spo0A may act in concert with spo0H (a sigma factor) to control the expression of some genes that are critical to the sporulation process.</text>
</comment>
<dbReference type="Gene3D" id="2.40.50.1020">
    <property type="entry name" value="LytTr DNA-binding domain"/>
    <property type="match status" value="1"/>
</dbReference>
<evidence type="ECO:0000313" key="6">
    <source>
        <dbReference type="EMBL" id="RCH42623.1"/>
    </source>
</evidence>
<dbReference type="InterPro" id="IPR046947">
    <property type="entry name" value="LytR-like"/>
</dbReference>
<evidence type="ECO:0000259" key="4">
    <source>
        <dbReference type="PROSITE" id="PS50110"/>
    </source>
</evidence>
<dbReference type="InterPro" id="IPR007492">
    <property type="entry name" value="LytTR_DNA-bd_dom"/>
</dbReference>
<dbReference type="Proteomes" id="UP000253208">
    <property type="component" value="Unassembled WGS sequence"/>
</dbReference>
<dbReference type="EMBL" id="PSQG01000020">
    <property type="protein sequence ID" value="RCH42623.1"/>
    <property type="molecule type" value="Genomic_DNA"/>
</dbReference>
<dbReference type="CDD" id="cd00156">
    <property type="entry name" value="REC"/>
    <property type="match status" value="1"/>
</dbReference>
<feature type="domain" description="HTH LytTR-type" evidence="5">
    <location>
        <begin position="130"/>
        <end position="230"/>
    </location>
</feature>
<dbReference type="SMART" id="SM00448">
    <property type="entry name" value="REC"/>
    <property type="match status" value="1"/>
</dbReference>
<dbReference type="Gene3D" id="3.40.50.2300">
    <property type="match status" value="1"/>
</dbReference>